<reference evidence="1 2" key="3">
    <citation type="journal article" date="2005" name="FEBS Lett.">
        <title>Molecular evolution and multilocus sequence typing of 145 strains of SARS-CoV.</title>
        <authorList>
            <person name="Wang Z.G."/>
            <person name="Zheng Z.H."/>
            <person name="Shang L."/>
            <person name="Li L.J."/>
            <person name="Cong L.M."/>
            <person name="Feng M.G."/>
            <person name="Luo Y."/>
            <person name="Cheng S.Y."/>
            <person name="Zhang Y.J."/>
            <person name="Ru M.G."/>
            <person name="Wang Z.X."/>
            <person name="Bao Q.Y."/>
        </authorList>
    </citation>
    <scope>NUCLEOTIDE SEQUENCE [LARGE SCALE GENOMIC DNA]</scope>
    <source>
        <strain evidence="1">ZJ0301</strain>
    </source>
</reference>
<name>Q3S2C5_SARS</name>
<sequence length="66" mass="7426">MSLLASLTTQFMILCNLSLTHSKKSWTSTSKIIHHQMLILATFQALTLLSSTFKKKLTASMRSLKI</sequence>
<protein>
    <submittedName>
        <fullName evidence="1">Putative non-structure protein 2h</fullName>
    </submittedName>
</protein>
<organism evidence="1 2">
    <name type="scientific">SARS coronavirus ZJ0301</name>
    <dbReference type="NCBI Taxonomy" id="344702"/>
    <lineage>
        <taxon>Viruses</taxon>
        <taxon>Riboviria</taxon>
        <taxon>Orthornavirae</taxon>
        <taxon>Pisuviricota</taxon>
        <taxon>Pisoniviricetes</taxon>
        <taxon>Nidovirales</taxon>
        <taxon>Cornidovirineae</taxon>
        <taxon>Coronaviridae</taxon>
        <taxon>Orthocoronavirinae</taxon>
        <taxon>Betacoronavirus</taxon>
        <taxon>Sarbecovirus</taxon>
        <taxon>Betacoronavirus pandemicum</taxon>
        <taxon>Severe acute respiratory syndrome coronavirus</taxon>
    </lineage>
</organism>
<dbReference type="Proteomes" id="UP000163176">
    <property type="component" value="Segment"/>
</dbReference>
<evidence type="ECO:0000313" key="1">
    <source>
        <dbReference type="EMBL" id="ABA02267.1"/>
    </source>
</evidence>
<reference evidence="1 2" key="1">
    <citation type="journal article" date="2003" name="Chin. Med. J.">
        <title>Severe acute respiratory syndrome-associated coronavirus genotype and its characterization.</title>
        <authorList>
            <person name="Li L."/>
            <person name="Wang Z."/>
            <person name="Lu Y."/>
            <person name="Bao Q."/>
            <person name="Chen S."/>
            <person name="Wu N."/>
            <person name="Cheng S."/>
            <person name="Weng J."/>
            <person name="Zhang Y."/>
            <person name="Yan J."/>
            <person name="Mei L."/>
            <person name="Wang X."/>
            <person name="Zhu H."/>
            <person name="Yu Y."/>
            <person name="Zhang M."/>
            <person name="Li M."/>
            <person name="Yao J."/>
            <person name="Lu Q."/>
            <person name="Yao P."/>
            <person name="Bo X."/>
            <person name="Wo J."/>
            <person name="Wang S."/>
            <person name="Hu S."/>
        </authorList>
    </citation>
    <scope>NUCLEOTIDE SEQUENCE [LARGE SCALE GENOMIC DNA]</scope>
    <source>
        <strain evidence="1">ZJ0301</strain>
    </source>
</reference>
<dbReference type="EMBL" id="DQ182595">
    <property type="protein sequence ID" value="ABA02267.1"/>
    <property type="molecule type" value="Genomic_RNA"/>
</dbReference>
<reference evidence="1 2" key="2">
    <citation type="journal article" date="2004" name="Chin. Med. J.">
        <title>Molecular biological analysis of genotyping and phylogeny of severe acute respiratory syndrome associated coronavirus.</title>
        <authorList>
            <person name="Wang Z.G."/>
            <person name="Li L.J."/>
            <person name="Luo Y."/>
            <person name="Zhang J.Y."/>
            <person name="Wang M.Y."/>
            <person name="Cheng S.Y."/>
            <person name="Zhang Y.J."/>
            <person name="Wang X.M."/>
            <person name="Lu Y.Y."/>
            <person name="Wu N.P."/>
            <person name="Mei L.L."/>
            <person name="Wang Z.X."/>
        </authorList>
    </citation>
    <scope>NUCLEOTIDE SEQUENCE [LARGE SCALE GENOMIC DNA]</scope>
    <source>
        <strain evidence="1">ZJ0301</strain>
    </source>
</reference>
<proteinExistence type="predicted"/>
<accession>Q3S2C5</accession>
<evidence type="ECO:0000313" key="2">
    <source>
        <dbReference type="Proteomes" id="UP000163176"/>
    </source>
</evidence>